<keyword evidence="1" id="KW-1133">Transmembrane helix</keyword>
<keyword evidence="3" id="KW-1185">Reference proteome</keyword>
<evidence type="ECO:0000256" key="1">
    <source>
        <dbReference type="SAM" id="Phobius"/>
    </source>
</evidence>
<organism evidence="2 3">
    <name type="scientific">Billgrantia tianxiuensis</name>
    <dbReference type="NCBI Taxonomy" id="2497861"/>
    <lineage>
        <taxon>Bacteria</taxon>
        <taxon>Pseudomonadati</taxon>
        <taxon>Pseudomonadota</taxon>
        <taxon>Gammaproteobacteria</taxon>
        <taxon>Oceanospirillales</taxon>
        <taxon>Halomonadaceae</taxon>
        <taxon>Billgrantia</taxon>
    </lineage>
</organism>
<keyword evidence="1" id="KW-0472">Membrane</keyword>
<dbReference type="KEGG" id="htx:EKK97_19900"/>
<proteinExistence type="predicted"/>
<evidence type="ECO:0008006" key="4">
    <source>
        <dbReference type="Google" id="ProtNLM"/>
    </source>
</evidence>
<dbReference type="EMBL" id="CP035042">
    <property type="protein sequence ID" value="QHC51402.1"/>
    <property type="molecule type" value="Genomic_DNA"/>
</dbReference>
<name>A0A6I6SNM3_9GAMM</name>
<dbReference type="RefSeq" id="WP_159554604.1">
    <property type="nucleotide sequence ID" value="NZ_CP035042.1"/>
</dbReference>
<evidence type="ECO:0000313" key="3">
    <source>
        <dbReference type="Proteomes" id="UP000464013"/>
    </source>
</evidence>
<dbReference type="Proteomes" id="UP000464013">
    <property type="component" value="Chromosome"/>
</dbReference>
<gene>
    <name evidence="2" type="ORF">EKK97_19900</name>
</gene>
<protein>
    <recommendedName>
        <fullName evidence="4">Transmembrane protein</fullName>
    </recommendedName>
</protein>
<sequence length="86" mass="9901">MLRLGLLLLILPLFVLMGVYFWELSSVRECALIQDGHWDYLAGVCRESPQPFVPWVERQPWLVNGGMLLSVAGMVMCMMGLYVKRR</sequence>
<accession>A0A6I6SNM3</accession>
<dbReference type="AlphaFoldDB" id="A0A6I6SNM3"/>
<feature type="transmembrane region" description="Helical" evidence="1">
    <location>
        <begin position="61"/>
        <end position="83"/>
    </location>
</feature>
<evidence type="ECO:0000313" key="2">
    <source>
        <dbReference type="EMBL" id="QHC51402.1"/>
    </source>
</evidence>
<dbReference type="OrthoDB" id="6120615at2"/>
<keyword evidence="1" id="KW-0812">Transmembrane</keyword>
<reference evidence="2 3" key="1">
    <citation type="submission" date="2019-01" db="EMBL/GenBank/DDBJ databases">
        <title>Complete genome of a denitifying bacterium Halomons sp. BC-M4-5.</title>
        <authorList>
            <person name="Wang L."/>
            <person name="Shao Z."/>
        </authorList>
    </citation>
    <scope>NUCLEOTIDE SEQUENCE [LARGE SCALE GENOMIC DNA]</scope>
    <source>
        <strain evidence="2 3">BC-M4-5</strain>
    </source>
</reference>